<dbReference type="EMBL" id="KQ087199">
    <property type="protein sequence ID" value="KLT43050.1"/>
    <property type="molecule type" value="Genomic_DNA"/>
</dbReference>
<dbReference type="GeneID" id="28987964"/>
<organism evidence="2 3">
    <name type="scientific">Cutaneotrichosporon oleaginosum</name>
    <dbReference type="NCBI Taxonomy" id="879819"/>
    <lineage>
        <taxon>Eukaryota</taxon>
        <taxon>Fungi</taxon>
        <taxon>Dikarya</taxon>
        <taxon>Basidiomycota</taxon>
        <taxon>Agaricomycotina</taxon>
        <taxon>Tremellomycetes</taxon>
        <taxon>Trichosporonales</taxon>
        <taxon>Trichosporonaceae</taxon>
        <taxon>Cutaneotrichosporon</taxon>
    </lineage>
</organism>
<evidence type="ECO:0000313" key="2">
    <source>
        <dbReference type="EMBL" id="KLT43050.1"/>
    </source>
</evidence>
<accession>A0A0J0XPK5</accession>
<gene>
    <name evidence="2" type="ORF">CC85DRAFT_71319</name>
</gene>
<dbReference type="Proteomes" id="UP000053611">
    <property type="component" value="Unassembled WGS sequence"/>
</dbReference>
<evidence type="ECO:0000313" key="3">
    <source>
        <dbReference type="Proteomes" id="UP000053611"/>
    </source>
</evidence>
<evidence type="ECO:0000256" key="1">
    <source>
        <dbReference type="SAM" id="MobiDB-lite"/>
    </source>
</evidence>
<proteinExistence type="predicted"/>
<keyword evidence="3" id="KW-1185">Reference proteome</keyword>
<dbReference type="RefSeq" id="XP_018279541.1">
    <property type="nucleotide sequence ID" value="XM_018427361.1"/>
</dbReference>
<reference evidence="2 3" key="1">
    <citation type="submission" date="2015-03" db="EMBL/GenBank/DDBJ databases">
        <title>Genomics and transcriptomics of the oil-accumulating basidiomycete yeast T. oleaginosus allow insights into substrate utilization and the diverse evolutionary trajectories of mating systems in fungi.</title>
        <authorList>
            <consortium name="DOE Joint Genome Institute"/>
            <person name="Kourist R."/>
            <person name="Kracht O."/>
            <person name="Bracharz F."/>
            <person name="Lipzen A."/>
            <person name="Nolan M."/>
            <person name="Ohm R."/>
            <person name="Grigoriev I."/>
            <person name="Sun S."/>
            <person name="Heitman J."/>
            <person name="Bruck T."/>
            <person name="Nowrousian M."/>
        </authorList>
    </citation>
    <scope>NUCLEOTIDE SEQUENCE [LARGE SCALE GENOMIC DNA]</scope>
    <source>
        <strain evidence="2 3">IBC0246</strain>
    </source>
</reference>
<feature type="compositionally biased region" description="Basic and acidic residues" evidence="1">
    <location>
        <begin position="41"/>
        <end position="52"/>
    </location>
</feature>
<name>A0A0J0XPK5_9TREE</name>
<sequence length="159" mass="17176">MALKSAETWGVSRHANDLPSYARIMAFYSGERVEAASSRATSEKGSAKEGVDLRVGAPTSASEGSKSDSEAQIAVEIVIVETFVRRLDAIIEALQAQMAPYNSTMPCTYLVSSWREIGDRIAARGPLERRREDTSRNSVSLSTASRVLQTISPATGLTH</sequence>
<protein>
    <submittedName>
        <fullName evidence="2">Uncharacterized protein</fullName>
    </submittedName>
</protein>
<feature type="region of interest" description="Disordered" evidence="1">
    <location>
        <begin position="37"/>
        <end position="69"/>
    </location>
</feature>
<dbReference type="AlphaFoldDB" id="A0A0J0XPK5"/>